<dbReference type="AlphaFoldDB" id="A0AAJ1IBR4"/>
<dbReference type="Proteomes" id="UP001221217">
    <property type="component" value="Unassembled WGS sequence"/>
</dbReference>
<reference evidence="1 2" key="1">
    <citation type="submission" date="2022-12" db="EMBL/GenBank/DDBJ databases">
        <title>Metagenome assembled genome from gulf of manar.</title>
        <authorList>
            <person name="Kohli P."/>
            <person name="Pk S."/>
            <person name="Venkata Ramana C."/>
            <person name="Sasikala C."/>
        </authorList>
    </citation>
    <scope>NUCLEOTIDE SEQUENCE [LARGE SCALE GENOMIC DNA]</scope>
    <source>
        <strain evidence="1">JB008</strain>
    </source>
</reference>
<comment type="caution">
    <text evidence="1">The sequence shown here is derived from an EMBL/GenBank/DDBJ whole genome shotgun (WGS) entry which is preliminary data.</text>
</comment>
<proteinExistence type="predicted"/>
<gene>
    <name evidence="1" type="ORF">PQJ61_05880</name>
</gene>
<name>A0AAJ1IBR4_9SPIO</name>
<dbReference type="Pfam" id="PF09855">
    <property type="entry name" value="Zn_ribbon_13"/>
    <property type="match status" value="1"/>
</dbReference>
<evidence type="ECO:0000313" key="1">
    <source>
        <dbReference type="EMBL" id="MDC7226274.1"/>
    </source>
</evidence>
<dbReference type="InterPro" id="IPR018652">
    <property type="entry name" value="DUF2082_NA-bd_Znr"/>
</dbReference>
<protein>
    <submittedName>
        <fullName evidence="1">Zinc ribbon domain-containing protein</fullName>
    </submittedName>
</protein>
<sequence length="79" mass="8835">MTFDAELQNKFVCPKCGNAGGSVKRVSMSGTGLSKLMDIQHNQFVAVSCNRCGYTEFYNPEIFEGKDNFMNILDLLFGR</sequence>
<dbReference type="EMBL" id="JAQQAL010000011">
    <property type="protein sequence ID" value="MDC7226274.1"/>
    <property type="molecule type" value="Genomic_DNA"/>
</dbReference>
<organism evidence="1 2">
    <name type="scientific">Candidatus Thalassospirochaeta sargassi</name>
    <dbReference type="NCBI Taxonomy" id="3119039"/>
    <lineage>
        <taxon>Bacteria</taxon>
        <taxon>Pseudomonadati</taxon>
        <taxon>Spirochaetota</taxon>
        <taxon>Spirochaetia</taxon>
        <taxon>Spirochaetales</taxon>
        <taxon>Spirochaetaceae</taxon>
        <taxon>Candidatus Thalassospirochaeta</taxon>
    </lineage>
</organism>
<evidence type="ECO:0000313" key="2">
    <source>
        <dbReference type="Proteomes" id="UP001221217"/>
    </source>
</evidence>
<accession>A0AAJ1IBR4</accession>